<evidence type="ECO:0000313" key="2">
    <source>
        <dbReference type="Proteomes" id="UP001154282"/>
    </source>
</evidence>
<accession>A0AAV0H4U3</accession>
<feature type="non-terminal residue" evidence="1">
    <location>
        <position position="68"/>
    </location>
</feature>
<dbReference type="AlphaFoldDB" id="A0AAV0H4U3"/>
<organism evidence="1 2">
    <name type="scientific">Linum tenue</name>
    <dbReference type="NCBI Taxonomy" id="586396"/>
    <lineage>
        <taxon>Eukaryota</taxon>
        <taxon>Viridiplantae</taxon>
        <taxon>Streptophyta</taxon>
        <taxon>Embryophyta</taxon>
        <taxon>Tracheophyta</taxon>
        <taxon>Spermatophyta</taxon>
        <taxon>Magnoliopsida</taxon>
        <taxon>eudicotyledons</taxon>
        <taxon>Gunneridae</taxon>
        <taxon>Pentapetalae</taxon>
        <taxon>rosids</taxon>
        <taxon>fabids</taxon>
        <taxon>Malpighiales</taxon>
        <taxon>Linaceae</taxon>
        <taxon>Linum</taxon>
    </lineage>
</organism>
<dbReference type="Proteomes" id="UP001154282">
    <property type="component" value="Unassembled WGS sequence"/>
</dbReference>
<evidence type="ECO:0000313" key="1">
    <source>
        <dbReference type="EMBL" id="CAI0380290.1"/>
    </source>
</evidence>
<protein>
    <submittedName>
        <fullName evidence="1">Uncharacterized protein</fullName>
    </submittedName>
</protein>
<name>A0AAV0H4U3_9ROSI</name>
<keyword evidence="2" id="KW-1185">Reference proteome</keyword>
<proteinExistence type="predicted"/>
<reference evidence="1" key="1">
    <citation type="submission" date="2022-08" db="EMBL/GenBank/DDBJ databases">
        <authorList>
            <person name="Gutierrez-Valencia J."/>
        </authorList>
    </citation>
    <scope>NUCLEOTIDE SEQUENCE</scope>
</reference>
<dbReference type="EMBL" id="CAMGYJ010000002">
    <property type="protein sequence ID" value="CAI0380290.1"/>
    <property type="molecule type" value="Genomic_DNA"/>
</dbReference>
<gene>
    <name evidence="1" type="ORF">LITE_LOCUS2597</name>
</gene>
<sequence>MDYCHLEDPCSVTNYHPEASAPFMKNCSIDVHFESSSGWSLPSVILFLRCRWVPLFANFFEKRGLTSH</sequence>
<comment type="caution">
    <text evidence="1">The sequence shown here is derived from an EMBL/GenBank/DDBJ whole genome shotgun (WGS) entry which is preliminary data.</text>
</comment>